<keyword evidence="13" id="KW-1185">Reference proteome</keyword>
<dbReference type="eggNOG" id="COG0497">
    <property type="taxonomic scope" value="Bacteria"/>
</dbReference>
<dbReference type="InterPro" id="IPR004604">
    <property type="entry name" value="DNA_recomb/repair_RecN"/>
</dbReference>
<evidence type="ECO:0000256" key="9">
    <source>
        <dbReference type="SAM" id="Coils"/>
    </source>
</evidence>
<evidence type="ECO:0000256" key="1">
    <source>
        <dbReference type="ARBA" id="ARBA00003618"/>
    </source>
</evidence>
<dbReference type="PANTHER" id="PTHR11059:SF0">
    <property type="entry name" value="DNA REPAIR PROTEIN RECN"/>
    <property type="match status" value="1"/>
</dbReference>
<dbReference type="InterPro" id="IPR027417">
    <property type="entry name" value="P-loop_NTPase"/>
</dbReference>
<dbReference type="InterPro" id="IPR003395">
    <property type="entry name" value="RecF/RecN/SMC_N"/>
</dbReference>
<reference evidence="12 13" key="1">
    <citation type="journal article" date="2009" name="Stand. Genomic Sci.">
        <title>Complete genome sequence of Kytococcus sedentarius type strain (541).</title>
        <authorList>
            <person name="Sims D."/>
            <person name="Brettin T."/>
            <person name="Detter J.C."/>
            <person name="Han C."/>
            <person name="Lapidus A."/>
            <person name="Copeland A."/>
            <person name="Glavina Del Rio T."/>
            <person name="Nolan M."/>
            <person name="Chen F."/>
            <person name="Lucas S."/>
            <person name="Tice H."/>
            <person name="Cheng J.F."/>
            <person name="Bruce D."/>
            <person name="Goodwin L."/>
            <person name="Pitluck S."/>
            <person name="Ovchinnikova G."/>
            <person name="Pati A."/>
            <person name="Ivanova N."/>
            <person name="Mavrommatis K."/>
            <person name="Chen A."/>
            <person name="Palaniappan K."/>
            <person name="D'haeseleer P."/>
            <person name="Chain P."/>
            <person name="Bristow J."/>
            <person name="Eisen J.A."/>
            <person name="Markowitz V."/>
            <person name="Hugenholtz P."/>
            <person name="Schneider S."/>
            <person name="Goker M."/>
            <person name="Pukall R."/>
            <person name="Kyrpides N.C."/>
            <person name="Klenk H.P."/>
        </authorList>
    </citation>
    <scope>NUCLEOTIDE SEQUENCE [LARGE SCALE GENOMIC DNA]</scope>
    <source>
        <strain evidence="13">ATCC 14392 / DSM 20547 / JCM 11482 / CCUG 33030 / NBRC 15357 / NCTC 11040 / CCM 314 / 541</strain>
    </source>
</reference>
<feature type="compositionally biased region" description="Basic and acidic residues" evidence="10">
    <location>
        <begin position="1"/>
        <end position="16"/>
    </location>
</feature>
<dbReference type="GO" id="GO:0006281">
    <property type="term" value="P:DNA repair"/>
    <property type="evidence" value="ECO:0007669"/>
    <property type="project" value="UniProtKB-KW"/>
</dbReference>
<dbReference type="Gene3D" id="6.10.140.1090">
    <property type="match status" value="1"/>
</dbReference>
<keyword evidence="7" id="KW-0234">DNA repair</keyword>
<keyword evidence="6" id="KW-0067">ATP-binding</keyword>
<feature type="coiled-coil region" evidence="9">
    <location>
        <begin position="437"/>
        <end position="464"/>
    </location>
</feature>
<evidence type="ECO:0000256" key="5">
    <source>
        <dbReference type="ARBA" id="ARBA00022763"/>
    </source>
</evidence>
<dbReference type="PANTHER" id="PTHR11059">
    <property type="entry name" value="DNA REPAIR PROTEIN RECN"/>
    <property type="match status" value="1"/>
</dbReference>
<comment type="function">
    <text evidence="1">May be involved in recombinational repair of damaged DNA.</text>
</comment>
<dbReference type="HOGENOM" id="CLU_018297_3_0_11"/>
<evidence type="ECO:0000313" key="13">
    <source>
        <dbReference type="Proteomes" id="UP000006666"/>
    </source>
</evidence>
<dbReference type="GO" id="GO:0005524">
    <property type="term" value="F:ATP binding"/>
    <property type="evidence" value="ECO:0007669"/>
    <property type="project" value="UniProtKB-KW"/>
</dbReference>
<proteinExistence type="inferred from homology"/>
<evidence type="ECO:0000313" key="12">
    <source>
        <dbReference type="EMBL" id="ACV06271.1"/>
    </source>
</evidence>
<accession>C7NHB4</accession>
<evidence type="ECO:0000256" key="2">
    <source>
        <dbReference type="ARBA" id="ARBA00009441"/>
    </source>
</evidence>
<dbReference type="EMBL" id="CP001686">
    <property type="protein sequence ID" value="ACV06271.1"/>
    <property type="molecule type" value="Genomic_DNA"/>
</dbReference>
<dbReference type="Gene3D" id="3.40.50.300">
    <property type="entry name" value="P-loop containing nucleotide triphosphate hydrolases"/>
    <property type="match status" value="2"/>
</dbReference>
<evidence type="ECO:0000259" key="11">
    <source>
        <dbReference type="Pfam" id="PF02463"/>
    </source>
</evidence>
<dbReference type="Pfam" id="PF02463">
    <property type="entry name" value="SMC_N"/>
    <property type="match status" value="1"/>
</dbReference>
<evidence type="ECO:0000256" key="3">
    <source>
        <dbReference type="ARBA" id="ARBA00021315"/>
    </source>
</evidence>
<dbReference type="GO" id="GO:0006310">
    <property type="term" value="P:DNA recombination"/>
    <property type="evidence" value="ECO:0007669"/>
    <property type="project" value="InterPro"/>
</dbReference>
<evidence type="ECO:0000256" key="8">
    <source>
        <dbReference type="ARBA" id="ARBA00033408"/>
    </source>
</evidence>
<dbReference type="Proteomes" id="UP000006666">
    <property type="component" value="Chromosome"/>
</dbReference>
<sequence length="651" mass="68517">MKRPRDATNSTHRDGPGTEQSEPWLSTVEISNLGVIHDATVDLSRGLTVITGETGAGKTMMVQSLSLLLGRRAESGWVRHGADSAVVTGVYEVPPGQTDHPALRAVEDAGGVVEDELIVTRRVSAAGRSVAAAGGTRMPVRTLAGISELLVAIHGQADQWRLLSADAHREVLDAFGGEPVTERLTAYREARRVVVDLDRTVRDFDTERTIRAQRAAWLRKGLDLLASVDPSPGEEDELRERVARLDHAADLVEAGHLAAGALSGDATSAMPEPGATELIGQARAALERVAHVDAETGELYRRLQELGLLAHDLAADLSSWVGGLDLDPGELQTLHERRAALRSLAQEFGRPELLPEGDAQYDRRPEGEGSSGGAVARGSEGDADEHAAATMTEHAKPASDQLAPATDHATPTADRALAWGVIAAQELEGLGTSDEDREALVGELEQAKQAARAAADALTAARRAAAVELGDRVTQEVQALAMPKAVVTVAVEEARPGAHGADAVEIRMAPNRGVPARTVAKAASGGELSRLMLALEVVVGDAEGGVPTMVFDEVDAGVGGEAAHAIGARLARIARERQVVVVTHLPQVAAYADRHLVIAKSDDGSVTTSGVAAVEDEERLAELARMLGGVSESRSAREHAAELVEAARSRR</sequence>
<feature type="region of interest" description="Disordered" evidence="10">
    <location>
        <begin position="1"/>
        <end position="23"/>
    </location>
</feature>
<keyword evidence="9" id="KW-0175">Coiled coil</keyword>
<organism evidence="12 13">
    <name type="scientific">Kytococcus sedentarius (strain ATCC 14392 / DSM 20547 / JCM 11482 / CCUG 33030 / NBRC 15357 / NCTC 11040 / CCM 314 / 541)</name>
    <name type="common">Micrococcus sedentarius</name>
    <dbReference type="NCBI Taxonomy" id="478801"/>
    <lineage>
        <taxon>Bacteria</taxon>
        <taxon>Bacillati</taxon>
        <taxon>Actinomycetota</taxon>
        <taxon>Actinomycetes</taxon>
        <taxon>Micrococcales</taxon>
        <taxon>Kytococcaceae</taxon>
        <taxon>Kytococcus</taxon>
    </lineage>
</organism>
<dbReference type="CDD" id="cd03241">
    <property type="entry name" value="ABC_RecN"/>
    <property type="match status" value="1"/>
</dbReference>
<gene>
    <name evidence="12" type="ordered locus">Ksed_12390</name>
</gene>
<evidence type="ECO:0000256" key="4">
    <source>
        <dbReference type="ARBA" id="ARBA00022741"/>
    </source>
</evidence>
<name>C7NHB4_KYTSD</name>
<dbReference type="STRING" id="478801.Ksed_12390"/>
<dbReference type="GO" id="GO:0043590">
    <property type="term" value="C:bacterial nucleoid"/>
    <property type="evidence" value="ECO:0007669"/>
    <property type="project" value="TreeGrafter"/>
</dbReference>
<dbReference type="RefSeq" id="WP_015779216.1">
    <property type="nucleotide sequence ID" value="NC_013169.1"/>
</dbReference>
<protein>
    <recommendedName>
        <fullName evidence="3">DNA repair protein RecN</fullName>
    </recommendedName>
    <alternativeName>
        <fullName evidence="8">Recombination protein N</fullName>
    </alternativeName>
</protein>
<keyword evidence="4" id="KW-0547">Nucleotide-binding</keyword>
<evidence type="ECO:0000256" key="6">
    <source>
        <dbReference type="ARBA" id="ARBA00022840"/>
    </source>
</evidence>
<dbReference type="SUPFAM" id="SSF52540">
    <property type="entry name" value="P-loop containing nucleoside triphosphate hydrolases"/>
    <property type="match status" value="2"/>
</dbReference>
<keyword evidence="5" id="KW-0227">DNA damage</keyword>
<evidence type="ECO:0000256" key="10">
    <source>
        <dbReference type="SAM" id="MobiDB-lite"/>
    </source>
</evidence>
<feature type="region of interest" description="Disordered" evidence="10">
    <location>
        <begin position="349"/>
        <end position="411"/>
    </location>
</feature>
<dbReference type="AlphaFoldDB" id="C7NHB4"/>
<dbReference type="GO" id="GO:0009432">
    <property type="term" value="P:SOS response"/>
    <property type="evidence" value="ECO:0007669"/>
    <property type="project" value="TreeGrafter"/>
</dbReference>
<feature type="domain" description="RecF/RecN/SMC N-terminal" evidence="11">
    <location>
        <begin position="26"/>
        <end position="604"/>
    </location>
</feature>
<comment type="similarity">
    <text evidence="2">Belongs to the RecN family.</text>
</comment>
<dbReference type="KEGG" id="kse:Ksed_12390"/>
<evidence type="ECO:0000256" key="7">
    <source>
        <dbReference type="ARBA" id="ARBA00023204"/>
    </source>
</evidence>